<keyword evidence="7" id="KW-1185">Reference proteome</keyword>
<dbReference type="GO" id="GO:0003677">
    <property type="term" value="F:DNA binding"/>
    <property type="evidence" value="ECO:0007669"/>
    <property type="project" value="UniProtKB-KW"/>
</dbReference>
<evidence type="ECO:0000256" key="1">
    <source>
        <dbReference type="ARBA" id="ARBA00018672"/>
    </source>
</evidence>
<dbReference type="PANTHER" id="PTHR37299">
    <property type="entry name" value="TRANSCRIPTIONAL REGULATOR-RELATED"/>
    <property type="match status" value="1"/>
</dbReference>
<organism evidence="6 7">
    <name type="scientific">Ohessyouella blattaphilus</name>
    <dbReference type="NCBI Taxonomy" id="2949333"/>
    <lineage>
        <taxon>Bacteria</taxon>
        <taxon>Bacillati</taxon>
        <taxon>Bacillota</taxon>
        <taxon>Clostridia</taxon>
        <taxon>Lachnospirales</taxon>
        <taxon>Lachnospiraceae</taxon>
        <taxon>Ohessyouella</taxon>
    </lineage>
</organism>
<gene>
    <name evidence="6" type="ORF">NK118_14555</name>
</gene>
<dbReference type="RefSeq" id="WP_262070331.1">
    <property type="nucleotide sequence ID" value="NZ_JAMXOC010000038.1"/>
</dbReference>
<dbReference type="Proteomes" id="UP001523565">
    <property type="component" value="Unassembled WGS sequence"/>
</dbReference>
<reference evidence="6 7" key="1">
    <citation type="journal article" date="2022" name="Genome Biol. Evol.">
        <title>Host diet, physiology and behaviors set the stage for Lachnospiraceae cladogenesis.</title>
        <authorList>
            <person name="Vera-Ponce De Leon A."/>
            <person name="Schneider M."/>
            <person name="Jahnes B.C."/>
            <person name="Sadowski V."/>
            <person name="Camuy-Velez L.A."/>
            <person name="Duan J."/>
            <person name="Sabree Z.L."/>
        </authorList>
    </citation>
    <scope>NUCLEOTIDE SEQUENCE [LARGE SCALE GENOMIC DNA]</scope>
    <source>
        <strain evidence="6 7">PAL227</strain>
    </source>
</reference>
<evidence type="ECO:0000256" key="3">
    <source>
        <dbReference type="PROSITE-ProRule" id="PRU00169"/>
    </source>
</evidence>
<dbReference type="SMART" id="SM00850">
    <property type="entry name" value="LytTR"/>
    <property type="match status" value="1"/>
</dbReference>
<proteinExistence type="predicted"/>
<evidence type="ECO:0000259" key="5">
    <source>
        <dbReference type="PROSITE" id="PS50930"/>
    </source>
</evidence>
<dbReference type="Pfam" id="PF00072">
    <property type="entry name" value="Response_reg"/>
    <property type="match status" value="1"/>
</dbReference>
<feature type="domain" description="Response regulatory" evidence="4">
    <location>
        <begin position="4"/>
        <end position="130"/>
    </location>
</feature>
<dbReference type="Pfam" id="PF04397">
    <property type="entry name" value="LytTR"/>
    <property type="match status" value="1"/>
</dbReference>
<dbReference type="InterPro" id="IPR007492">
    <property type="entry name" value="LytTR_DNA-bd_dom"/>
</dbReference>
<dbReference type="EMBL" id="JAMZFV010000038">
    <property type="protein sequence ID" value="MCP1111472.1"/>
    <property type="molecule type" value="Genomic_DNA"/>
</dbReference>
<dbReference type="SUPFAM" id="SSF52172">
    <property type="entry name" value="CheY-like"/>
    <property type="match status" value="1"/>
</dbReference>
<name>A0ABT1EL96_9FIRM</name>
<dbReference type="InterPro" id="IPR046947">
    <property type="entry name" value="LytR-like"/>
</dbReference>
<sequence>MIIKISICDGNVDALHDIESQLYHIASELEGERELHVQLQIKTYCYEAVLVEEIQSGRYYPDMLLLDINLPKENGIDIAMKLRGSGYQGRIIFITHADGYYLEAFDVHAYHYILKDYNNNARFKQVLKNCIQDVIEDEMEYILLNRLGETRKILLESILYFEANRRLLKVYFREGGKEQSYEYYSSIGKMENLLLGQGFVRCHRSFLVSIRAIALLASNGGGLYQLELVNGEKIPLGASYVEGVKEMLNIRGKSIRKGQRMHLQTEKGD</sequence>
<dbReference type="InterPro" id="IPR011006">
    <property type="entry name" value="CheY-like_superfamily"/>
</dbReference>
<dbReference type="PANTHER" id="PTHR37299:SF1">
    <property type="entry name" value="STAGE 0 SPORULATION PROTEIN A HOMOLOG"/>
    <property type="match status" value="1"/>
</dbReference>
<evidence type="ECO:0000259" key="4">
    <source>
        <dbReference type="PROSITE" id="PS50110"/>
    </source>
</evidence>
<evidence type="ECO:0000256" key="2">
    <source>
        <dbReference type="ARBA" id="ARBA00024867"/>
    </source>
</evidence>
<accession>A0ABT1EL96</accession>
<comment type="caution">
    <text evidence="6">The sequence shown here is derived from an EMBL/GenBank/DDBJ whole genome shotgun (WGS) entry which is preliminary data.</text>
</comment>
<comment type="function">
    <text evidence="2">May play the central regulatory role in sporulation. It may be an element of the effector pathway responsible for the activation of sporulation genes in response to nutritional stress. Spo0A may act in concert with spo0H (a sigma factor) to control the expression of some genes that are critical to the sporulation process.</text>
</comment>
<dbReference type="PROSITE" id="PS50110">
    <property type="entry name" value="RESPONSE_REGULATORY"/>
    <property type="match status" value="1"/>
</dbReference>
<keyword evidence="6" id="KW-0238">DNA-binding</keyword>
<evidence type="ECO:0000313" key="7">
    <source>
        <dbReference type="Proteomes" id="UP001523565"/>
    </source>
</evidence>
<feature type="modified residue" description="4-aspartylphosphate" evidence="3">
    <location>
        <position position="67"/>
    </location>
</feature>
<keyword evidence="3" id="KW-0597">Phosphoprotein</keyword>
<dbReference type="PROSITE" id="PS50930">
    <property type="entry name" value="HTH_LYTTR"/>
    <property type="match status" value="1"/>
</dbReference>
<dbReference type="InterPro" id="IPR001789">
    <property type="entry name" value="Sig_transdc_resp-reg_receiver"/>
</dbReference>
<dbReference type="Gene3D" id="2.40.50.1020">
    <property type="entry name" value="LytTr DNA-binding domain"/>
    <property type="match status" value="1"/>
</dbReference>
<feature type="domain" description="HTH LytTR-type" evidence="5">
    <location>
        <begin position="142"/>
        <end position="250"/>
    </location>
</feature>
<dbReference type="SMART" id="SM00448">
    <property type="entry name" value="REC"/>
    <property type="match status" value="1"/>
</dbReference>
<protein>
    <recommendedName>
        <fullName evidence="1">Stage 0 sporulation protein A homolog</fullName>
    </recommendedName>
</protein>
<evidence type="ECO:0000313" key="6">
    <source>
        <dbReference type="EMBL" id="MCP1111472.1"/>
    </source>
</evidence>
<dbReference type="Gene3D" id="3.40.50.2300">
    <property type="match status" value="1"/>
</dbReference>